<dbReference type="InterPro" id="IPR014480">
    <property type="entry name" value="Mannan-1_6-alpha_mannosidase"/>
</dbReference>
<evidence type="ECO:0000256" key="9">
    <source>
        <dbReference type="ARBA" id="ARBA00023295"/>
    </source>
</evidence>
<feature type="region of interest" description="Disordered" evidence="11">
    <location>
        <begin position="408"/>
        <end position="435"/>
    </location>
</feature>
<dbReference type="GO" id="GO:0009272">
    <property type="term" value="P:fungal-type cell wall biogenesis"/>
    <property type="evidence" value="ECO:0007669"/>
    <property type="project" value="TreeGrafter"/>
</dbReference>
<comment type="catalytic activity">
    <reaction evidence="1 10">
        <text>Random hydrolysis of (1-&gt;6)-alpha-D-mannosidic linkages in unbranched (1-&gt;6)-mannans.</text>
        <dbReference type="EC" id="3.2.1.101"/>
    </reaction>
</comment>
<dbReference type="EMBL" id="KN714700">
    <property type="protein sequence ID" value="KUI57434.1"/>
    <property type="molecule type" value="Genomic_DNA"/>
</dbReference>
<feature type="transmembrane region" description="Helical" evidence="12">
    <location>
        <begin position="474"/>
        <end position="494"/>
    </location>
</feature>
<reference evidence="15" key="1">
    <citation type="submission" date="2014-12" db="EMBL/GenBank/DDBJ databases">
        <title>Genome Sequence of Valsa Canker Pathogens Uncovers a Specific Adaption of Colonization on Woody Bark.</title>
        <authorList>
            <person name="Yin Z."/>
            <person name="Liu H."/>
            <person name="Gao X."/>
            <person name="Li Z."/>
            <person name="Song N."/>
            <person name="Ke X."/>
            <person name="Dai Q."/>
            <person name="Wu Y."/>
            <person name="Sun Y."/>
            <person name="Xu J.-R."/>
            <person name="Kang Z.K."/>
            <person name="Wang L."/>
            <person name="Huang L."/>
        </authorList>
    </citation>
    <scope>NUCLEOTIDE SEQUENCE [LARGE SCALE GENOMIC DNA]</scope>
    <source>
        <strain evidence="15">SXYL134</strain>
    </source>
</reference>
<keyword evidence="6 10" id="KW-0378">Hydrolase</keyword>
<dbReference type="PANTHER" id="PTHR12145:SF38">
    <property type="entry name" value="MANNAN ENDO-1,6-ALPHA-MANNOSIDASE"/>
    <property type="match status" value="1"/>
</dbReference>
<comment type="similarity">
    <text evidence="3 10">Belongs to the glycosyl hydrolase 76 family.</text>
</comment>
<evidence type="ECO:0000256" key="6">
    <source>
        <dbReference type="ARBA" id="ARBA00022801"/>
    </source>
</evidence>
<feature type="signal peptide" evidence="13">
    <location>
        <begin position="1"/>
        <end position="21"/>
    </location>
</feature>
<protein>
    <recommendedName>
        <fullName evidence="4 10">Mannan endo-1,6-alpha-mannosidase</fullName>
        <ecNumber evidence="4 10">3.2.1.101</ecNumber>
    </recommendedName>
</protein>
<dbReference type="AlphaFoldDB" id="A0A194V0K3"/>
<dbReference type="InterPro" id="IPR005198">
    <property type="entry name" value="Glyco_hydro_76"/>
</dbReference>
<keyword evidence="12" id="KW-1133">Transmembrane helix</keyword>
<keyword evidence="15" id="KW-1185">Reference proteome</keyword>
<dbReference type="EC" id="3.2.1.101" evidence="4 10"/>
<gene>
    <name evidence="14" type="ORF">VP1G_04828</name>
</gene>
<sequence>MRALLSQQLTVVTALLPHVMAVTVVPPPSLNLEETDSIQGVAKTLAEGALSYYPGSATAFSELPDPYYWWECGALMGALLDYSHYTNDSSYNDLLTTGLAAQLEPPYDLIVQKHRGDEGNDDQAFWTFAILSAAERNFPQVANKSIPSWLQVAENTFNNMIGRWNTSACGGGLLWQIYPENPNGLNYRNSVSNGGLFQISARLYRATGNETYLHWATKVWDWTVAIKMIGDDYAVYDGAESSDNCTKMNQVSFSYAAGIYLYGAAVLANSTDGDASSAWVEHTEGLLKAAESFFSPFANATNIMYEHACEQVDRCNTDMKSFKGYLSRFMYASSIMVPTIQPTVQKLLDTSAMAAANACSGGVNSTTCGQKWYVGGFDGNVGLGQEMCALETVQGLLAQQAPPPLAKGEIKDVRKPAANSSTTKGGASNPTSTSTAVKTSVASSAAVALATASPTHTKRSRSAGVALRVPGSKLFWTALGVVGFTVVFPVFFGVF</sequence>
<keyword evidence="8" id="KW-0325">Glycoprotein</keyword>
<name>A0A194V0K3_CYTMA</name>
<dbReference type="InterPro" id="IPR008928">
    <property type="entry name" value="6-hairpin_glycosidase_sf"/>
</dbReference>
<dbReference type="Proteomes" id="UP000078576">
    <property type="component" value="Unassembled WGS sequence"/>
</dbReference>
<evidence type="ECO:0000256" key="8">
    <source>
        <dbReference type="ARBA" id="ARBA00023180"/>
    </source>
</evidence>
<dbReference type="FunFam" id="1.50.10.20:FF:000006">
    <property type="entry name" value="Mannan endo-1,6-alpha-mannosidase"/>
    <property type="match status" value="1"/>
</dbReference>
<evidence type="ECO:0000256" key="7">
    <source>
        <dbReference type="ARBA" id="ARBA00023136"/>
    </source>
</evidence>
<evidence type="ECO:0000256" key="12">
    <source>
        <dbReference type="SAM" id="Phobius"/>
    </source>
</evidence>
<organism evidence="14 15">
    <name type="scientific">Cytospora mali</name>
    <name type="common">Apple Valsa canker fungus</name>
    <name type="synonym">Valsa mali</name>
    <dbReference type="NCBI Taxonomy" id="578113"/>
    <lineage>
        <taxon>Eukaryota</taxon>
        <taxon>Fungi</taxon>
        <taxon>Dikarya</taxon>
        <taxon>Ascomycota</taxon>
        <taxon>Pezizomycotina</taxon>
        <taxon>Sordariomycetes</taxon>
        <taxon>Sordariomycetidae</taxon>
        <taxon>Diaporthales</taxon>
        <taxon>Cytosporaceae</taxon>
        <taxon>Cytospora</taxon>
    </lineage>
</organism>
<dbReference type="Pfam" id="PF03663">
    <property type="entry name" value="Glyco_hydro_76"/>
    <property type="match status" value="1"/>
</dbReference>
<evidence type="ECO:0000313" key="15">
    <source>
        <dbReference type="Proteomes" id="UP000078576"/>
    </source>
</evidence>
<comment type="subcellular location">
    <subcellularLocation>
        <location evidence="2">Endomembrane system</location>
    </subcellularLocation>
</comment>
<dbReference type="OrthoDB" id="4187847at2759"/>
<evidence type="ECO:0000313" key="14">
    <source>
        <dbReference type="EMBL" id="KUI57434.1"/>
    </source>
</evidence>
<dbReference type="PANTHER" id="PTHR12145">
    <property type="entry name" value="MANNAN ENDO-1,6-ALPHA-MANNOSIDASE DCW1"/>
    <property type="match status" value="1"/>
</dbReference>
<dbReference type="GO" id="GO:0012505">
    <property type="term" value="C:endomembrane system"/>
    <property type="evidence" value="ECO:0007669"/>
    <property type="project" value="UniProtKB-SubCell"/>
</dbReference>
<evidence type="ECO:0000256" key="3">
    <source>
        <dbReference type="ARBA" id="ARBA00009699"/>
    </source>
</evidence>
<dbReference type="GO" id="GO:0008496">
    <property type="term" value="F:mannan endo-1,6-alpha-mannosidase activity"/>
    <property type="evidence" value="ECO:0007669"/>
    <property type="project" value="UniProtKB-UniRule"/>
</dbReference>
<dbReference type="SUPFAM" id="SSF48208">
    <property type="entry name" value="Six-hairpin glycosidases"/>
    <property type="match status" value="1"/>
</dbReference>
<dbReference type="PIRSF" id="PIRSF016302">
    <property type="entry name" value="Man_a_manosd"/>
    <property type="match status" value="1"/>
</dbReference>
<evidence type="ECO:0000256" key="1">
    <source>
        <dbReference type="ARBA" id="ARBA00001452"/>
    </source>
</evidence>
<dbReference type="GO" id="GO:0016052">
    <property type="term" value="P:carbohydrate catabolic process"/>
    <property type="evidence" value="ECO:0007669"/>
    <property type="project" value="InterPro"/>
</dbReference>
<evidence type="ECO:0000256" key="4">
    <source>
        <dbReference type="ARBA" id="ARBA00012350"/>
    </source>
</evidence>
<feature type="chain" id="PRO_5008266069" description="Mannan endo-1,6-alpha-mannosidase" evidence="13">
    <location>
        <begin position="22"/>
        <end position="495"/>
    </location>
</feature>
<evidence type="ECO:0000256" key="13">
    <source>
        <dbReference type="SAM" id="SignalP"/>
    </source>
</evidence>
<dbReference type="Gene3D" id="1.50.10.20">
    <property type="match status" value="1"/>
</dbReference>
<keyword evidence="5 13" id="KW-0732">Signal</keyword>
<keyword evidence="7 12" id="KW-0472">Membrane</keyword>
<evidence type="ECO:0000256" key="2">
    <source>
        <dbReference type="ARBA" id="ARBA00004308"/>
    </source>
</evidence>
<feature type="compositionally biased region" description="Polar residues" evidence="11">
    <location>
        <begin position="418"/>
        <end position="430"/>
    </location>
</feature>
<evidence type="ECO:0000256" key="5">
    <source>
        <dbReference type="ARBA" id="ARBA00022729"/>
    </source>
</evidence>
<evidence type="ECO:0000256" key="11">
    <source>
        <dbReference type="SAM" id="MobiDB-lite"/>
    </source>
</evidence>
<evidence type="ECO:0000256" key="10">
    <source>
        <dbReference type="PIRNR" id="PIRNR016302"/>
    </source>
</evidence>
<dbReference type="STRING" id="694573.A0A194V0K3"/>
<proteinExistence type="inferred from homology"/>
<keyword evidence="9 10" id="KW-0326">Glycosidase</keyword>
<keyword evidence="12" id="KW-0812">Transmembrane</keyword>
<accession>A0A194V0K3</accession>